<comment type="caution">
    <text evidence="1">The sequence shown here is derived from an EMBL/GenBank/DDBJ whole genome shotgun (WGS) entry which is preliminary data.</text>
</comment>
<gene>
    <name evidence="1" type="ORF">CCUG63697_03214</name>
</gene>
<sequence>MASEGPERWLELAQQFPIGPKRGGMLRSGEMSEDVAPGQIRQAYWHDASTVVVIVGIDDVNAQADVVPATLEAGIEDEAAVVIEDQASPVHGPISIWPHARSSIPFAVLGSAIASMPRSLLQLVDQATHHHTLIGVRPGRAHPPHGSGGALAIDDMFDALDILADGPRLQRGAAAKPLTQLQIPLQDIMTALHVPQPRAMAIRTGKEPLTFEEASALAQISDLAVADVLAAVAPLPDDLVRELHEPRWRSHIHHRAIDGDEESARSQLGYQAYQLAARETGQGRQRWRQRLSAVVAADQA</sequence>
<dbReference type="Proteomes" id="UP000295165">
    <property type="component" value="Unassembled WGS sequence"/>
</dbReference>
<evidence type="ECO:0000313" key="1">
    <source>
        <dbReference type="EMBL" id="TDZ48685.1"/>
    </source>
</evidence>
<reference evidence="1 2" key="1">
    <citation type="journal article" date="2019" name="Sci. Rep.">
        <title>Extended insight into the Mycobacterium chelonae-abscessus complex through whole genome sequencing of Mycobacterium salmoniphilum outbreak and Mycobacterium salmoniphilum-like strains.</title>
        <authorList>
            <person name="Behra P.R.K."/>
            <person name="Das S."/>
            <person name="Pettersson B.M.F."/>
            <person name="Shirreff L."/>
            <person name="DuCote T."/>
            <person name="Jacobsson K.G."/>
            <person name="Ennis D.G."/>
            <person name="Kirsebom L.A."/>
        </authorList>
    </citation>
    <scope>NUCLEOTIDE SEQUENCE [LARGE SCALE GENOMIC DNA]</scope>
    <source>
        <strain evidence="1 2">CCUG 63697</strain>
    </source>
</reference>
<proteinExistence type="predicted"/>
<evidence type="ECO:0000313" key="2">
    <source>
        <dbReference type="Proteomes" id="UP000295165"/>
    </source>
</evidence>
<dbReference type="RefSeq" id="WP_134050045.1">
    <property type="nucleotide sequence ID" value="NZ_PECB01000002.1"/>
</dbReference>
<dbReference type="AlphaFoldDB" id="A0A4R8QXU4"/>
<name>A0A4R8QXU4_9MYCO</name>
<organism evidence="1 2">
    <name type="scientific">Mycobacteroides franklinii</name>
    <dbReference type="NCBI Taxonomy" id="948102"/>
    <lineage>
        <taxon>Bacteria</taxon>
        <taxon>Bacillati</taxon>
        <taxon>Actinomycetota</taxon>
        <taxon>Actinomycetes</taxon>
        <taxon>Mycobacteriales</taxon>
        <taxon>Mycobacteriaceae</taxon>
        <taxon>Mycobacteroides</taxon>
    </lineage>
</organism>
<dbReference type="EMBL" id="PECC01000028">
    <property type="protein sequence ID" value="TDZ48685.1"/>
    <property type="molecule type" value="Genomic_DNA"/>
</dbReference>
<keyword evidence="2" id="KW-1185">Reference proteome</keyword>
<protein>
    <submittedName>
        <fullName evidence="1">Uncharacterized protein</fullName>
    </submittedName>
</protein>
<accession>A0A4R8QXU4</accession>